<dbReference type="EMBL" id="OUNR01000012">
    <property type="protein sequence ID" value="SPP64681.1"/>
    <property type="molecule type" value="Genomic_DNA"/>
</dbReference>
<gene>
    <name evidence="1" type="ORF">NITLEN_20321</name>
</gene>
<dbReference type="Proteomes" id="UP000248168">
    <property type="component" value="Unassembled WGS sequence"/>
</dbReference>
<dbReference type="InParanoid" id="A0A330L4H0"/>
<organism evidence="1 2">
    <name type="scientific">Nitrospira lenta</name>
    <dbReference type="NCBI Taxonomy" id="1436998"/>
    <lineage>
        <taxon>Bacteria</taxon>
        <taxon>Pseudomonadati</taxon>
        <taxon>Nitrospirota</taxon>
        <taxon>Nitrospiria</taxon>
        <taxon>Nitrospirales</taxon>
        <taxon>Nitrospiraceae</taxon>
        <taxon>Nitrospira</taxon>
    </lineage>
</organism>
<protein>
    <submittedName>
        <fullName evidence="1">Uncharacterized protein</fullName>
    </submittedName>
</protein>
<name>A0A330L4H0_9BACT</name>
<evidence type="ECO:0000313" key="2">
    <source>
        <dbReference type="Proteomes" id="UP000248168"/>
    </source>
</evidence>
<dbReference type="AlphaFoldDB" id="A0A330L4H0"/>
<sequence>MAYENSFIDHRAGKINAGFDQAVLADECLV</sequence>
<reference evidence="2" key="1">
    <citation type="submission" date="2018-04" db="EMBL/GenBank/DDBJ databases">
        <authorList>
            <person name="Lucker S."/>
            <person name="Sakoula D."/>
        </authorList>
    </citation>
    <scope>NUCLEOTIDE SEQUENCE [LARGE SCALE GENOMIC DNA]</scope>
</reference>
<proteinExistence type="predicted"/>
<keyword evidence="2" id="KW-1185">Reference proteome</keyword>
<evidence type="ECO:0000313" key="1">
    <source>
        <dbReference type="EMBL" id="SPP64681.1"/>
    </source>
</evidence>
<accession>A0A330L4H0</accession>